<keyword evidence="2" id="KW-0479">Metal-binding</keyword>
<evidence type="ECO:0000256" key="9">
    <source>
        <dbReference type="PROSITE-ProRule" id="PRU00042"/>
    </source>
</evidence>
<proteinExistence type="predicted"/>
<keyword evidence="4 9" id="KW-0863">Zinc-finger</keyword>
<evidence type="ECO:0000256" key="1">
    <source>
        <dbReference type="ARBA" id="ARBA00004123"/>
    </source>
</evidence>
<protein>
    <submittedName>
        <fullName evidence="11">ZNF3 protein</fullName>
    </submittedName>
</protein>
<keyword evidence="6" id="KW-0805">Transcription regulation</keyword>
<evidence type="ECO:0000256" key="8">
    <source>
        <dbReference type="ARBA" id="ARBA00023242"/>
    </source>
</evidence>
<dbReference type="SUPFAM" id="SSF57667">
    <property type="entry name" value="beta-beta-alpha zinc fingers"/>
    <property type="match status" value="1"/>
</dbReference>
<dbReference type="FunFam" id="3.30.160.60:FF:000012">
    <property type="entry name" value="RB-associated KRAB zinc finger protein-like"/>
    <property type="match status" value="1"/>
</dbReference>
<reference evidence="11 12" key="1">
    <citation type="submission" date="2019-09" db="EMBL/GenBank/DDBJ databases">
        <title>Bird 10,000 Genomes (B10K) Project - Family phase.</title>
        <authorList>
            <person name="Zhang G."/>
        </authorList>
    </citation>
    <scope>NUCLEOTIDE SEQUENCE [LARGE SCALE GENOMIC DNA]</scope>
    <source>
        <strain evidence="11">B10K-DU-002-07</strain>
        <tissue evidence="11">Muscle</tissue>
    </source>
</reference>
<feature type="domain" description="C2H2-type" evidence="10">
    <location>
        <begin position="27"/>
        <end position="54"/>
    </location>
</feature>
<dbReference type="InterPro" id="IPR036236">
    <property type="entry name" value="Znf_C2H2_sf"/>
</dbReference>
<keyword evidence="5" id="KW-0862">Zinc</keyword>
<dbReference type="GO" id="GO:0005634">
    <property type="term" value="C:nucleus"/>
    <property type="evidence" value="ECO:0007669"/>
    <property type="project" value="UniProtKB-SubCell"/>
</dbReference>
<organism evidence="11 12">
    <name type="scientific">Oxyruncus cristatus</name>
    <name type="common">sharpbill</name>
    <dbReference type="NCBI Taxonomy" id="114331"/>
    <lineage>
        <taxon>Eukaryota</taxon>
        <taxon>Metazoa</taxon>
        <taxon>Chordata</taxon>
        <taxon>Craniata</taxon>
        <taxon>Vertebrata</taxon>
        <taxon>Euteleostomi</taxon>
        <taxon>Archelosauria</taxon>
        <taxon>Archosauria</taxon>
        <taxon>Dinosauria</taxon>
        <taxon>Saurischia</taxon>
        <taxon>Theropoda</taxon>
        <taxon>Coelurosauria</taxon>
        <taxon>Aves</taxon>
        <taxon>Neognathae</taxon>
        <taxon>Neoaves</taxon>
        <taxon>Telluraves</taxon>
        <taxon>Australaves</taxon>
        <taxon>Passeriformes</taxon>
        <taxon>Cotingidae</taxon>
        <taxon>Oxyruncus</taxon>
    </lineage>
</organism>
<feature type="non-terminal residue" evidence="11">
    <location>
        <position position="1"/>
    </location>
</feature>
<feature type="non-terminal residue" evidence="11">
    <location>
        <position position="54"/>
    </location>
</feature>
<dbReference type="PROSITE" id="PS50157">
    <property type="entry name" value="ZINC_FINGER_C2H2_2"/>
    <property type="match status" value="1"/>
</dbReference>
<keyword evidence="8" id="KW-0539">Nucleus</keyword>
<keyword evidence="7" id="KW-0804">Transcription</keyword>
<dbReference type="GO" id="GO:0008270">
    <property type="term" value="F:zinc ion binding"/>
    <property type="evidence" value="ECO:0007669"/>
    <property type="project" value="UniProtKB-KW"/>
</dbReference>
<sequence>CQEGSWSLSQSSKLVLPEQLQIREKPYKCLEHEKSFSSSFHLICHQKIHAGEQP</sequence>
<evidence type="ECO:0000256" key="5">
    <source>
        <dbReference type="ARBA" id="ARBA00022833"/>
    </source>
</evidence>
<dbReference type="EMBL" id="VXAY01006816">
    <property type="protein sequence ID" value="NXM35441.1"/>
    <property type="molecule type" value="Genomic_DNA"/>
</dbReference>
<gene>
    <name evidence="11" type="primary">Znf3_3</name>
    <name evidence="11" type="ORF">OXYCRI_R01546</name>
</gene>
<name>A0A7L1A3Y2_9PASS</name>
<accession>A0A7L1A3Y2</accession>
<evidence type="ECO:0000256" key="4">
    <source>
        <dbReference type="ARBA" id="ARBA00022771"/>
    </source>
</evidence>
<keyword evidence="3" id="KW-0677">Repeat</keyword>
<evidence type="ECO:0000313" key="11">
    <source>
        <dbReference type="EMBL" id="NXM35441.1"/>
    </source>
</evidence>
<dbReference type="AlphaFoldDB" id="A0A7L1A3Y2"/>
<dbReference type="Gene3D" id="3.30.160.60">
    <property type="entry name" value="Classic Zinc Finger"/>
    <property type="match status" value="1"/>
</dbReference>
<evidence type="ECO:0000256" key="7">
    <source>
        <dbReference type="ARBA" id="ARBA00023163"/>
    </source>
</evidence>
<dbReference type="InterPro" id="IPR013087">
    <property type="entry name" value="Znf_C2H2_type"/>
</dbReference>
<evidence type="ECO:0000256" key="3">
    <source>
        <dbReference type="ARBA" id="ARBA00022737"/>
    </source>
</evidence>
<evidence type="ECO:0000313" key="12">
    <source>
        <dbReference type="Proteomes" id="UP000564466"/>
    </source>
</evidence>
<comment type="subcellular location">
    <subcellularLocation>
        <location evidence="1">Nucleus</location>
    </subcellularLocation>
</comment>
<evidence type="ECO:0000259" key="10">
    <source>
        <dbReference type="PROSITE" id="PS50157"/>
    </source>
</evidence>
<comment type="caution">
    <text evidence="11">The sequence shown here is derived from an EMBL/GenBank/DDBJ whole genome shotgun (WGS) entry which is preliminary data.</text>
</comment>
<evidence type="ECO:0000256" key="2">
    <source>
        <dbReference type="ARBA" id="ARBA00022723"/>
    </source>
</evidence>
<evidence type="ECO:0000256" key="6">
    <source>
        <dbReference type="ARBA" id="ARBA00023015"/>
    </source>
</evidence>
<keyword evidence="12" id="KW-1185">Reference proteome</keyword>
<dbReference type="Proteomes" id="UP000564466">
    <property type="component" value="Unassembled WGS sequence"/>
</dbReference>